<dbReference type="GO" id="GO:0008409">
    <property type="term" value="F:5'-3' exonuclease activity"/>
    <property type="evidence" value="ECO:0007669"/>
    <property type="project" value="InterPro"/>
</dbReference>
<reference evidence="8" key="1">
    <citation type="journal article" date="2021" name="PeerJ">
        <title>Extensive microbial diversity within the chicken gut microbiome revealed by metagenomics and culture.</title>
        <authorList>
            <person name="Gilroy R."/>
            <person name="Ravi A."/>
            <person name="Getino M."/>
            <person name="Pursley I."/>
            <person name="Horton D.L."/>
            <person name="Alikhan N.F."/>
            <person name="Baker D."/>
            <person name="Gharbi K."/>
            <person name="Hall N."/>
            <person name="Watson M."/>
            <person name="Adriaenssens E.M."/>
            <person name="Foster-Nyarko E."/>
            <person name="Jarju S."/>
            <person name="Secka A."/>
            <person name="Antonio M."/>
            <person name="Oren A."/>
            <person name="Chaudhuri R.R."/>
            <person name="La Ragione R."/>
            <person name="Hildebrand F."/>
            <person name="Pallen M.J."/>
        </authorList>
    </citation>
    <scope>NUCLEOTIDE SEQUENCE</scope>
    <source>
        <strain evidence="8">14324</strain>
    </source>
</reference>
<reference evidence="8" key="2">
    <citation type="submission" date="2021-04" db="EMBL/GenBank/DDBJ databases">
        <authorList>
            <person name="Gilroy R."/>
        </authorList>
    </citation>
    <scope>NUCLEOTIDE SEQUENCE</scope>
    <source>
        <strain evidence="8">14324</strain>
    </source>
</reference>
<dbReference type="InterPro" id="IPR008918">
    <property type="entry name" value="HhH2"/>
</dbReference>
<evidence type="ECO:0000256" key="5">
    <source>
        <dbReference type="ARBA" id="ARBA00049957"/>
    </source>
</evidence>
<dbReference type="Gene3D" id="1.10.150.20">
    <property type="entry name" value="5' to 3' exonuclease, C-terminal subdomain"/>
    <property type="match status" value="1"/>
</dbReference>
<proteinExistence type="predicted"/>
<evidence type="ECO:0000256" key="4">
    <source>
        <dbReference type="ARBA" id="ARBA00023125"/>
    </source>
</evidence>
<dbReference type="GO" id="GO:0003677">
    <property type="term" value="F:DNA binding"/>
    <property type="evidence" value="ECO:0007669"/>
    <property type="project" value="UniProtKB-KW"/>
</dbReference>
<dbReference type="PANTHER" id="PTHR42646:SF2">
    <property type="entry name" value="5'-3' EXONUCLEASE FAMILY PROTEIN"/>
    <property type="match status" value="1"/>
</dbReference>
<keyword evidence="1" id="KW-0540">Nuclease</keyword>
<keyword evidence="2" id="KW-0378">Hydrolase</keyword>
<dbReference type="InterPro" id="IPR029060">
    <property type="entry name" value="PIN-like_dom_sf"/>
</dbReference>
<keyword evidence="3" id="KW-0269">Exonuclease</keyword>
<dbReference type="Pfam" id="PF01367">
    <property type="entry name" value="5_3_exonuc"/>
    <property type="match status" value="1"/>
</dbReference>
<keyword evidence="4" id="KW-0238">DNA-binding</keyword>
<dbReference type="InterPro" id="IPR038969">
    <property type="entry name" value="FEN"/>
</dbReference>
<gene>
    <name evidence="8" type="ORF">IAA21_08280</name>
</gene>
<evidence type="ECO:0000313" key="8">
    <source>
        <dbReference type="EMBL" id="HIZ22775.1"/>
    </source>
</evidence>
<dbReference type="InterPro" id="IPR036279">
    <property type="entry name" value="5-3_exonuclease_C_sf"/>
</dbReference>
<dbReference type="InterPro" id="IPR020046">
    <property type="entry name" value="5-3_exonucl_a-hlix_arch_N"/>
</dbReference>
<dbReference type="SUPFAM" id="SSF88723">
    <property type="entry name" value="PIN domain-like"/>
    <property type="match status" value="1"/>
</dbReference>
<evidence type="ECO:0000256" key="6">
    <source>
        <dbReference type="ARBA" id="ARBA00050026"/>
    </source>
</evidence>
<feature type="non-terminal residue" evidence="8">
    <location>
        <position position="340"/>
    </location>
</feature>
<dbReference type="SUPFAM" id="SSF47807">
    <property type="entry name" value="5' to 3' exonuclease, C-terminal subdomain"/>
    <property type="match status" value="1"/>
</dbReference>
<dbReference type="SMART" id="SM00475">
    <property type="entry name" value="53EXOc"/>
    <property type="match status" value="1"/>
</dbReference>
<dbReference type="InterPro" id="IPR002421">
    <property type="entry name" value="5-3_exonuclease"/>
</dbReference>
<dbReference type="FunFam" id="3.40.50.1010:FF:000001">
    <property type="entry name" value="DNA polymerase I"/>
    <property type="match status" value="1"/>
</dbReference>
<feature type="domain" description="5'-3' exonuclease" evidence="7">
    <location>
        <begin position="3"/>
        <end position="264"/>
    </location>
</feature>
<dbReference type="AlphaFoldDB" id="A0A9D2DTH6"/>
<dbReference type="Pfam" id="PF02739">
    <property type="entry name" value="5_3_exonuc_N"/>
    <property type="match status" value="1"/>
</dbReference>
<dbReference type="CDD" id="cd09898">
    <property type="entry name" value="H3TH_53EXO"/>
    <property type="match status" value="1"/>
</dbReference>
<evidence type="ECO:0000259" key="7">
    <source>
        <dbReference type="SMART" id="SM00475"/>
    </source>
</evidence>
<dbReference type="GO" id="GO:0017108">
    <property type="term" value="F:5'-flap endonuclease activity"/>
    <property type="evidence" value="ECO:0007669"/>
    <property type="project" value="InterPro"/>
</dbReference>
<dbReference type="CDD" id="cd09859">
    <property type="entry name" value="PIN_53EXO"/>
    <property type="match status" value="1"/>
</dbReference>
<dbReference type="FunFam" id="1.10.150.20:FF:000003">
    <property type="entry name" value="DNA polymerase I"/>
    <property type="match status" value="1"/>
</dbReference>
<evidence type="ECO:0000256" key="3">
    <source>
        <dbReference type="ARBA" id="ARBA00022839"/>
    </source>
</evidence>
<evidence type="ECO:0000313" key="9">
    <source>
        <dbReference type="Proteomes" id="UP000824041"/>
    </source>
</evidence>
<dbReference type="PANTHER" id="PTHR42646">
    <property type="entry name" value="FLAP ENDONUCLEASE XNI"/>
    <property type="match status" value="1"/>
</dbReference>
<evidence type="ECO:0000256" key="2">
    <source>
        <dbReference type="ARBA" id="ARBA00022801"/>
    </source>
</evidence>
<dbReference type="Proteomes" id="UP000824041">
    <property type="component" value="Unassembled WGS sequence"/>
</dbReference>
<evidence type="ECO:0000256" key="1">
    <source>
        <dbReference type="ARBA" id="ARBA00022722"/>
    </source>
</evidence>
<organism evidence="8 9">
    <name type="scientific">Candidatus Blautia faecigallinarum</name>
    <dbReference type="NCBI Taxonomy" id="2838488"/>
    <lineage>
        <taxon>Bacteria</taxon>
        <taxon>Bacillati</taxon>
        <taxon>Bacillota</taxon>
        <taxon>Clostridia</taxon>
        <taxon>Lachnospirales</taxon>
        <taxon>Lachnospiraceae</taxon>
        <taxon>Blautia</taxon>
    </lineage>
</organism>
<sequence length="340" mass="37743">MSEKILLIDGHSILNRAFYGLPDLTNGEGRHTGAVYGFLNILFRILEEEKPEYLTVAFDVHAPTFRHKIYQAYKGTRKAMPEELREQVPLIQEMLAAMGVNIVTLEGYEADDLLGTLARRSEAKGMEVTILSGDRDLLQLATEKVLIRLPKTSKGKTTIEDFHAGQVKEKYQVTPSQIIDLKALMGDASDNIPGIPGVGEKTAAKLIGEFQTVENAYAHLEEIKPNKARESIREHYDLARLSKTLATINTDSPLEFSYEDARLKNLFTKEAYDLCRRLEFKNLLGRFDGEAVAENAVEENFFVCQELSGAEAIFEKAAKAETAGVSLLADKEGVFGLGLA</sequence>
<comment type="caution">
    <text evidence="8">The sequence shown here is derived from an EMBL/GenBank/DDBJ whole genome shotgun (WGS) entry which is preliminary data.</text>
</comment>
<dbReference type="EMBL" id="DXBU01000113">
    <property type="protein sequence ID" value="HIZ22775.1"/>
    <property type="molecule type" value="Genomic_DNA"/>
</dbReference>
<dbReference type="InterPro" id="IPR020045">
    <property type="entry name" value="DNA_polI_H3TH"/>
</dbReference>
<dbReference type="Gene3D" id="3.40.50.1010">
    <property type="entry name" value="5'-nuclease"/>
    <property type="match status" value="1"/>
</dbReference>
<dbReference type="SMART" id="SM00279">
    <property type="entry name" value="HhH2"/>
    <property type="match status" value="1"/>
</dbReference>
<protein>
    <recommendedName>
        <fullName evidence="6">5'-3' exonuclease</fullName>
    </recommendedName>
</protein>
<accession>A0A9D2DTH6</accession>
<comment type="function">
    <text evidence="5">5'-3' exonuclease acting preferentially on double-stranded DNA.</text>
</comment>
<name>A0A9D2DTH6_9FIRM</name>
<dbReference type="GO" id="GO:0033567">
    <property type="term" value="P:DNA replication, Okazaki fragment processing"/>
    <property type="evidence" value="ECO:0007669"/>
    <property type="project" value="InterPro"/>
</dbReference>